<dbReference type="PANTHER" id="PTHR11740">
    <property type="entry name" value="CASEIN KINASE II SUBUNIT BETA"/>
    <property type="match status" value="1"/>
</dbReference>
<organism evidence="3 4">
    <name type="scientific">Carpediemonas membranifera</name>
    <dbReference type="NCBI Taxonomy" id="201153"/>
    <lineage>
        <taxon>Eukaryota</taxon>
        <taxon>Metamonada</taxon>
        <taxon>Carpediemonas-like organisms</taxon>
        <taxon>Carpediemonas</taxon>
    </lineage>
</organism>
<gene>
    <name evidence="3" type="ORF">J8273_8492</name>
</gene>
<dbReference type="FunFam" id="2.20.25.20:FF:000001">
    <property type="entry name" value="Casein kinase II subunit beta"/>
    <property type="match status" value="1"/>
</dbReference>
<accession>A0A8J6DYU0</accession>
<comment type="caution">
    <text evidence="3">The sequence shown here is derived from an EMBL/GenBank/DDBJ whole genome shotgun (WGS) entry which is preliminary data.</text>
</comment>
<dbReference type="InterPro" id="IPR016149">
    <property type="entry name" value="Casein_kin_II_reg-sub_N"/>
</dbReference>
<dbReference type="Pfam" id="PF01214">
    <property type="entry name" value="CK_II_beta"/>
    <property type="match status" value="1"/>
</dbReference>
<evidence type="ECO:0000313" key="4">
    <source>
        <dbReference type="Proteomes" id="UP000717585"/>
    </source>
</evidence>
<dbReference type="GO" id="GO:0005956">
    <property type="term" value="C:protein kinase CK2 complex"/>
    <property type="evidence" value="ECO:0007669"/>
    <property type="project" value="UniProtKB-UniRule"/>
</dbReference>
<keyword evidence="4" id="KW-1185">Reference proteome</keyword>
<dbReference type="SMART" id="SM01085">
    <property type="entry name" value="CK_II_beta"/>
    <property type="match status" value="1"/>
</dbReference>
<comment type="similarity">
    <text evidence="1 2">Belongs to the casein kinase 2 subunit beta family.</text>
</comment>
<dbReference type="SUPFAM" id="SSF57798">
    <property type="entry name" value="Casein kinase II beta subunit"/>
    <property type="match status" value="1"/>
</dbReference>
<evidence type="ECO:0000256" key="1">
    <source>
        <dbReference type="ARBA" id="ARBA00006941"/>
    </source>
</evidence>
<dbReference type="InterPro" id="IPR035991">
    <property type="entry name" value="Casein_kinase_II_beta-like"/>
</dbReference>
<dbReference type="Gene3D" id="1.10.1820.10">
    <property type="entry name" value="protein kinase ck2 holoenzyme, chain C, domain 1"/>
    <property type="match status" value="1"/>
</dbReference>
<comment type="subunit">
    <text evidence="2">Tetramer of two alpha and two beta subunits.</text>
</comment>
<evidence type="ECO:0000313" key="3">
    <source>
        <dbReference type="EMBL" id="KAG9389813.1"/>
    </source>
</evidence>
<dbReference type="AlphaFoldDB" id="A0A8J6DYU0"/>
<dbReference type="PRINTS" id="PR00472">
    <property type="entry name" value="CASNKINASEII"/>
</dbReference>
<dbReference type="GO" id="GO:0019887">
    <property type="term" value="F:protein kinase regulator activity"/>
    <property type="evidence" value="ECO:0007669"/>
    <property type="project" value="InterPro"/>
</dbReference>
<name>A0A8J6DYU0_9EUKA</name>
<dbReference type="Gene3D" id="2.20.25.20">
    <property type="match status" value="1"/>
</dbReference>
<protein>
    <recommendedName>
        <fullName evidence="2">Casein kinase II subunit beta</fullName>
        <shortName evidence="2">CK II beta</shortName>
    </recommendedName>
</protein>
<dbReference type="EMBL" id="JAHDYR010000067">
    <property type="protein sequence ID" value="KAG9389813.1"/>
    <property type="molecule type" value="Genomic_DNA"/>
</dbReference>
<dbReference type="PANTHER" id="PTHR11740:SF0">
    <property type="entry name" value="CASEIN KINASE II SUBUNIT BETA"/>
    <property type="match status" value="1"/>
</dbReference>
<proteinExistence type="inferred from homology"/>
<sequence length="243" mass="27067">MASSSVGYATFIDALCGLRGYQILARIPDEYLRDAFNLTGLSTEHPYFNESLKILLSRSHFDGSMTSEAAENAKLLYGMIHARYITTTHGLGRMREKYTKGIFGTCMRCSCAKTGLLPVGANDQPGVTSVKFFCPTCQDVYHPTVKAHTTIDGAFFGTTFPHLFMFQHTALHSAVNPRPYVPKIFGFAIYDEKWSKKRAAIARRRIRGEDPAEDLAKLPPRQAAMVPRLSGQRFVVFDGAIDE</sequence>
<dbReference type="Proteomes" id="UP000717585">
    <property type="component" value="Unassembled WGS sequence"/>
</dbReference>
<dbReference type="OrthoDB" id="3971593at2759"/>
<reference evidence="3" key="1">
    <citation type="submission" date="2021-05" db="EMBL/GenBank/DDBJ databases">
        <title>A free-living protist that lacks canonical eukaryotic 1 DNA replication and segregation systems.</title>
        <authorList>
            <person name="Salas-Leiva D.E."/>
            <person name="Tromer E.C."/>
            <person name="Curtis B.A."/>
            <person name="Jerlstrom-Hultqvist J."/>
            <person name="Kolisko M."/>
            <person name="Yi Z."/>
            <person name="Salas-Leiva J.S."/>
            <person name="Gallot-Lavallee L."/>
            <person name="Kops G.J.P.L."/>
            <person name="Archibald J.M."/>
            <person name="Simpson A.G.B."/>
            <person name="Roger A.J."/>
        </authorList>
    </citation>
    <scope>NUCLEOTIDE SEQUENCE</scope>
    <source>
        <strain evidence="3">BICM</strain>
    </source>
</reference>
<dbReference type="InterPro" id="IPR000704">
    <property type="entry name" value="Casein_kinase_II_reg-sub"/>
</dbReference>
<dbReference type="GO" id="GO:0005737">
    <property type="term" value="C:cytoplasm"/>
    <property type="evidence" value="ECO:0007669"/>
    <property type="project" value="TreeGrafter"/>
</dbReference>
<evidence type="ECO:0000256" key="2">
    <source>
        <dbReference type="RuleBase" id="RU361268"/>
    </source>
</evidence>